<dbReference type="SMART" id="SM00256">
    <property type="entry name" value="FBOX"/>
    <property type="match status" value="1"/>
</dbReference>
<dbReference type="Pfam" id="PF12937">
    <property type="entry name" value="F-box-like"/>
    <property type="match status" value="1"/>
</dbReference>
<dbReference type="InterPro" id="IPR007474">
    <property type="entry name" value="ApaG_domain"/>
</dbReference>
<dbReference type="OMA" id="YVHDKDC"/>
<sequence>MAAVEADMGSMTLESLPTDPLLLILSFLDYRDLINCCYVSRRLSQLSSHDPLWRRHCKKYWLISEEEKTRKNRCWKSLFIDTYSDVGRYIDHYAAIKKAWDDLKKYLEPRCPRMVLSLKEGERESENGHIRACSHCKLTPDASATMYIWLTLLGSMALSNHYRSEDLLDVDTAAGGFQQRQGLKYCLPLTFCIHTGLSQYIAVEAAEGRNKNEVFYQCPDQMARNPAAIDMFIIGATFTDWFTSYVNNVVSGGFPIIRDQIFRYVHDPECVATTGDITVSVSTSFLPELSSVHPPHYFFTYRIRIEMSKDALPEKACQLDSRYWRITNAKGDVEEVQGPGVVGEFPIISPGRIYEYTSCTTFSTTSGYMEGYYTFHFLYFKDKIFNVAIPRFHMACPTFRVSIARLEMGPDDYEEMEEEEHEEEDNDDDSADMDESDEEEEIQRRVFDVPIRRRRCSRLF</sequence>
<feature type="domain" description="ApaG" evidence="10">
    <location>
        <begin position="271"/>
        <end position="401"/>
    </location>
</feature>
<dbReference type="PANTHER" id="PTHR46550:SF6">
    <property type="entry name" value="F-BOX ONLY PROTEIN 3"/>
    <property type="match status" value="1"/>
</dbReference>
<protein>
    <recommendedName>
        <fullName evidence="7">F-box only protein 3</fullName>
    </recommendedName>
</protein>
<dbReference type="InterPro" id="IPR036047">
    <property type="entry name" value="F-box-like_dom_sf"/>
</dbReference>
<dbReference type="PANTHER" id="PTHR46550">
    <property type="entry name" value="F-BOX ONLY PROTEIN 3"/>
    <property type="match status" value="1"/>
</dbReference>
<dbReference type="NCBIfam" id="NF003967">
    <property type="entry name" value="PRK05461.1"/>
    <property type="match status" value="1"/>
</dbReference>
<dbReference type="GO" id="GO:0006366">
    <property type="term" value="P:transcription by RNA polymerase II"/>
    <property type="evidence" value="ECO:0007669"/>
    <property type="project" value="Ensembl"/>
</dbReference>
<comment type="function">
    <text evidence="5">Substrate recognition component of the SCF (SKP1-CUL1-F-box protein)-type E3 ubiquitin ligase complex, SCF(FBXO3), which mediates the ubiquitination and subsequent proteasomal degradation of target proteins. Mediates the ubiquitination of HIPK2 and probably that of EP300, leading to rapid degradation by the proteasome. In the presence of PML, HIPK2 ubiquitination still occurs, but degradation is prevented. PML, HIPK2 and FBXO3 may act synergically to activate p53/TP53-dependent transactivation. The SCF(FBXO3) also acts as a regulator of inflammation by mediating ubiquitination and degradation of FBXL2 in response to lipopolysaccharide (LPS). The SCF(FBXO3) complex specifically recognizes FBXL2 phosphorylated at 'Thr-404' and promotes its ubiquitination.</text>
</comment>
<reference evidence="11" key="2">
    <citation type="submission" date="2025-09" db="UniProtKB">
        <authorList>
            <consortium name="Ensembl"/>
        </authorList>
    </citation>
    <scope>IDENTIFICATION</scope>
</reference>
<dbReference type="Pfam" id="PF04379">
    <property type="entry name" value="DUF525"/>
    <property type="match status" value="1"/>
</dbReference>
<dbReference type="PROSITE" id="PS51087">
    <property type="entry name" value="APAG"/>
    <property type="match status" value="1"/>
</dbReference>
<dbReference type="InterPro" id="IPR052121">
    <property type="entry name" value="F-box_SCF_Substrate_Recog"/>
</dbReference>
<evidence type="ECO:0000256" key="7">
    <source>
        <dbReference type="ARBA" id="ARBA00073840"/>
    </source>
</evidence>
<keyword evidence="3" id="KW-0833">Ubl conjugation pathway</keyword>
<dbReference type="InterPro" id="IPR036767">
    <property type="entry name" value="ApaG_sf"/>
</dbReference>
<keyword evidence="4" id="KW-0539">Nucleus</keyword>
<dbReference type="PROSITE" id="PS50181">
    <property type="entry name" value="FBOX"/>
    <property type="match status" value="1"/>
</dbReference>
<dbReference type="AlphaFoldDB" id="A0A8C5LES1"/>
<comment type="subcellular location">
    <subcellularLocation>
        <location evidence="1">Nucleus</location>
    </subcellularLocation>
</comment>
<dbReference type="Proteomes" id="UP000694385">
    <property type="component" value="Unassembled WGS sequence"/>
</dbReference>
<dbReference type="FunFam" id="1.20.1280.50:FF:000019">
    <property type="entry name" value="F-box only protein 3"/>
    <property type="match status" value="1"/>
</dbReference>
<dbReference type="GO" id="GO:0031146">
    <property type="term" value="P:SCF-dependent proteasomal ubiquitin-dependent protein catabolic process"/>
    <property type="evidence" value="ECO:0007669"/>
    <property type="project" value="Ensembl"/>
</dbReference>
<comment type="pathway">
    <text evidence="2">Protein modification; protein ubiquitination.</text>
</comment>
<evidence type="ECO:0000256" key="4">
    <source>
        <dbReference type="ARBA" id="ARBA00023242"/>
    </source>
</evidence>
<dbReference type="GO" id="GO:1990756">
    <property type="term" value="F:ubiquitin-like ligase-substrate adaptor activity"/>
    <property type="evidence" value="ECO:0007669"/>
    <property type="project" value="Ensembl"/>
</dbReference>
<dbReference type="Gene3D" id="2.60.40.1470">
    <property type="entry name" value="ApaG domain"/>
    <property type="match status" value="1"/>
</dbReference>
<dbReference type="Gene3D" id="1.20.1280.50">
    <property type="match status" value="1"/>
</dbReference>
<accession>A0A8C5LES1</accession>
<evidence type="ECO:0000256" key="1">
    <source>
        <dbReference type="ARBA" id="ARBA00004123"/>
    </source>
</evidence>
<evidence type="ECO:0000313" key="11">
    <source>
        <dbReference type="Ensembl" id="ENSJJAP00000023008.1"/>
    </source>
</evidence>
<dbReference type="CDD" id="cd22084">
    <property type="entry name" value="F-box_FBXO3"/>
    <property type="match status" value="1"/>
</dbReference>
<dbReference type="GO" id="GO:0005654">
    <property type="term" value="C:nucleoplasm"/>
    <property type="evidence" value="ECO:0007669"/>
    <property type="project" value="Ensembl"/>
</dbReference>
<feature type="domain" description="F-box" evidence="9">
    <location>
        <begin position="10"/>
        <end position="56"/>
    </location>
</feature>
<reference evidence="11" key="1">
    <citation type="submission" date="2025-08" db="UniProtKB">
        <authorList>
            <consortium name="Ensembl"/>
        </authorList>
    </citation>
    <scope>IDENTIFICATION</scope>
</reference>
<evidence type="ECO:0000313" key="12">
    <source>
        <dbReference type="Proteomes" id="UP000694385"/>
    </source>
</evidence>
<name>A0A8C5LES1_JACJA</name>
<evidence type="ECO:0000256" key="3">
    <source>
        <dbReference type="ARBA" id="ARBA00022786"/>
    </source>
</evidence>
<feature type="compositionally biased region" description="Acidic residues" evidence="8">
    <location>
        <begin position="413"/>
        <end position="441"/>
    </location>
</feature>
<evidence type="ECO:0000256" key="2">
    <source>
        <dbReference type="ARBA" id="ARBA00004906"/>
    </source>
</evidence>
<organism evidence="11 12">
    <name type="scientific">Jaculus jaculus</name>
    <name type="common">Lesser Egyptian jerboa</name>
    <dbReference type="NCBI Taxonomy" id="51337"/>
    <lineage>
        <taxon>Eukaryota</taxon>
        <taxon>Metazoa</taxon>
        <taxon>Chordata</taxon>
        <taxon>Craniata</taxon>
        <taxon>Vertebrata</taxon>
        <taxon>Euteleostomi</taxon>
        <taxon>Mammalia</taxon>
        <taxon>Eutheria</taxon>
        <taxon>Euarchontoglires</taxon>
        <taxon>Glires</taxon>
        <taxon>Rodentia</taxon>
        <taxon>Myomorpha</taxon>
        <taxon>Dipodoidea</taxon>
        <taxon>Dipodidae</taxon>
        <taxon>Dipodinae</taxon>
        <taxon>Jaculus</taxon>
    </lineage>
</organism>
<dbReference type="InterPro" id="IPR001810">
    <property type="entry name" value="F-box_dom"/>
</dbReference>
<feature type="region of interest" description="Disordered" evidence="8">
    <location>
        <begin position="413"/>
        <end position="444"/>
    </location>
</feature>
<dbReference type="Ensembl" id="ENSJJAT00000029579.1">
    <property type="protein sequence ID" value="ENSJJAP00000023008.1"/>
    <property type="gene ID" value="ENSJJAG00000022887.1"/>
</dbReference>
<evidence type="ECO:0000256" key="5">
    <source>
        <dbReference type="ARBA" id="ARBA00057907"/>
    </source>
</evidence>
<dbReference type="GeneTree" id="ENSGT00940000153571"/>
<evidence type="ECO:0000259" key="10">
    <source>
        <dbReference type="PROSITE" id="PS51087"/>
    </source>
</evidence>
<evidence type="ECO:0000256" key="8">
    <source>
        <dbReference type="SAM" id="MobiDB-lite"/>
    </source>
</evidence>
<comment type="subunit">
    <text evidence="6">Part of a SCF (SKP1-cullin-F-box) protein ligase complex SCF(FBXO3) consisting of FBXO3, SKP1, CUL1 and RBX1. Interacts with PML, interaction is direct and takes place either alone or within the SCF complex.</text>
</comment>
<dbReference type="SUPFAM" id="SSF81383">
    <property type="entry name" value="F-box domain"/>
    <property type="match status" value="1"/>
</dbReference>
<dbReference type="FunFam" id="2.60.40.1470:FF:000002">
    <property type="entry name" value="F-box only protein 3"/>
    <property type="match status" value="1"/>
</dbReference>
<keyword evidence="12" id="KW-1185">Reference proteome</keyword>
<gene>
    <name evidence="11" type="primary">Fbxo3</name>
</gene>
<dbReference type="GO" id="GO:0005829">
    <property type="term" value="C:cytosol"/>
    <property type="evidence" value="ECO:0007669"/>
    <property type="project" value="Ensembl"/>
</dbReference>
<dbReference type="SUPFAM" id="SSF110069">
    <property type="entry name" value="ApaG-like"/>
    <property type="match status" value="1"/>
</dbReference>
<evidence type="ECO:0000256" key="6">
    <source>
        <dbReference type="ARBA" id="ARBA00062099"/>
    </source>
</evidence>
<dbReference type="GO" id="GO:0032496">
    <property type="term" value="P:response to lipopolysaccharide"/>
    <property type="evidence" value="ECO:0007669"/>
    <property type="project" value="Ensembl"/>
</dbReference>
<proteinExistence type="predicted"/>
<dbReference type="GO" id="GO:0019005">
    <property type="term" value="C:SCF ubiquitin ligase complex"/>
    <property type="evidence" value="ECO:0007669"/>
    <property type="project" value="Ensembl"/>
</dbReference>
<evidence type="ECO:0000259" key="9">
    <source>
        <dbReference type="PROSITE" id="PS50181"/>
    </source>
</evidence>